<feature type="compositionally biased region" description="Low complexity" evidence="1">
    <location>
        <begin position="106"/>
        <end position="118"/>
    </location>
</feature>
<protein>
    <submittedName>
        <fullName evidence="2">Uncharacterized protein</fullName>
    </submittedName>
</protein>
<feature type="compositionally biased region" description="Basic and acidic residues" evidence="1">
    <location>
        <begin position="87"/>
        <end position="102"/>
    </location>
</feature>
<evidence type="ECO:0000313" key="2">
    <source>
        <dbReference type="EMBL" id="KDN69340.1"/>
    </source>
</evidence>
<dbReference type="OrthoDB" id="4855281at2759"/>
<evidence type="ECO:0000256" key="1">
    <source>
        <dbReference type="SAM" id="MobiDB-lite"/>
    </source>
</evidence>
<sequence length="583" mass="62151">MRPTKRQRRPSGAPDAKVPEDAPPIGPGVDAAVDVLFDVIARLQSMQADGPFSQSQRARLAEAGRIIMKAAQHNGTCQPNVPGGPTESDRQETRGGDEENRRGWKPPASSVRSRPAAADVPYKAPVNTRWQHADPEQEAGDSGGSHEREEGAEASDGGQRGQREAGHGTAAAEAGEGVDGGGQGGGRRRTVRFVAAAADAKAKGVSDLDGKLRAAALSPPRALSDVEAAVKHMTDAYVAVHGTDGLFLSRPDWHAIVDLVFVRLFGEACKSRLLDIARQNNERREASGRADATGRRLAEALAHSAGLEDLRSFVADWAAERKSEADASAGEVDRIATTHRRVCVWEGWQRLRRQCVPGAEGHASLRDHLAERGFSVSRGRPLLSCLYEYLGRELRLRKGEAFRTTVYQHALPGTITAVFGKGALVFVPAGIDTWSRTFSGPVVQDGGGLGERSDKWAKLERALRLVAGEVPALAEICAAAHEVILRPVLEDSPVVDIRLVGADGGRETAASRPGDQPLLHLLQAPAPAAEQGEGSATSEGEAPEGAATLPRPGEDLDRKSGRYSRGPRGVPHLQSPYHKDMST</sequence>
<comment type="caution">
    <text evidence="2">The sequence shown here is derived from an EMBL/GenBank/DDBJ whole genome shotgun (WGS) entry which is preliminary data.</text>
</comment>
<reference evidence="3" key="1">
    <citation type="journal article" date="2014" name="Genome Announc.">
        <title>Draft genome sequence of Colletotrichum sublineola, a destructive pathogen of cultivated sorghum.</title>
        <authorList>
            <person name="Baroncelli R."/>
            <person name="Sanz-Martin J.M."/>
            <person name="Rech G.E."/>
            <person name="Sukno S.A."/>
            <person name="Thon M.R."/>
        </authorList>
    </citation>
    <scope>NUCLEOTIDE SEQUENCE [LARGE SCALE GENOMIC DNA]</scope>
    <source>
        <strain evidence="3">TX430BB</strain>
    </source>
</reference>
<dbReference type="Proteomes" id="UP000027238">
    <property type="component" value="Unassembled WGS sequence"/>
</dbReference>
<proteinExistence type="predicted"/>
<accession>A0A066XTP2</accession>
<feature type="region of interest" description="Disordered" evidence="1">
    <location>
        <begin position="72"/>
        <end position="186"/>
    </location>
</feature>
<feature type="region of interest" description="Disordered" evidence="1">
    <location>
        <begin position="1"/>
        <end position="29"/>
    </location>
</feature>
<gene>
    <name evidence="2" type="ORF">CSUB01_09898</name>
</gene>
<evidence type="ECO:0000313" key="3">
    <source>
        <dbReference type="Proteomes" id="UP000027238"/>
    </source>
</evidence>
<dbReference type="AlphaFoldDB" id="A0A066XTP2"/>
<dbReference type="EMBL" id="JMSE01000527">
    <property type="protein sequence ID" value="KDN69340.1"/>
    <property type="molecule type" value="Genomic_DNA"/>
</dbReference>
<dbReference type="HOGENOM" id="CLU_497833_0_0_1"/>
<keyword evidence="3" id="KW-1185">Reference proteome</keyword>
<organism evidence="2 3">
    <name type="scientific">Colletotrichum sublineola</name>
    <name type="common">Sorghum anthracnose fungus</name>
    <dbReference type="NCBI Taxonomy" id="1173701"/>
    <lineage>
        <taxon>Eukaryota</taxon>
        <taxon>Fungi</taxon>
        <taxon>Dikarya</taxon>
        <taxon>Ascomycota</taxon>
        <taxon>Pezizomycotina</taxon>
        <taxon>Sordariomycetes</taxon>
        <taxon>Hypocreomycetidae</taxon>
        <taxon>Glomerellales</taxon>
        <taxon>Glomerellaceae</taxon>
        <taxon>Colletotrichum</taxon>
        <taxon>Colletotrichum graminicola species complex</taxon>
    </lineage>
</organism>
<name>A0A066XTP2_COLSU</name>
<feature type="region of interest" description="Disordered" evidence="1">
    <location>
        <begin position="525"/>
        <end position="583"/>
    </location>
</feature>